<sequence>MPVQVQVLVLTASVVSASLALVLVVMRLLAILPHALVVMLVWMLVPLVNMWPVLTLPVLLVLALLDLMLRHRLLACVCALLELGVAAAHVCDPPPLLRHCYHWWHWGLGWHWGWSWRWRGYRDPCNVDVPSSRSSSSIRGCGDSAGGRSRRVRGSPCVPEIKGKCTRVGVRRCLTAVVNPLERLCLSPRRPLLLVSSSHSVVLVQARFERGAAILDNPFAYPTHPSSSPIHVFVLAEGLVLAGRLRTEMCVGPAVACSLRNVDVERAFKLLLDSAVLHGALVILESGA</sequence>
<keyword evidence="3" id="KW-1185">Reference proteome</keyword>
<feature type="transmembrane region" description="Helical" evidence="1">
    <location>
        <begin position="72"/>
        <end position="90"/>
    </location>
</feature>
<dbReference type="AlphaFoldDB" id="A0A4Y7PQ08"/>
<dbReference type="Proteomes" id="UP000294933">
    <property type="component" value="Unassembled WGS sequence"/>
</dbReference>
<evidence type="ECO:0000256" key="1">
    <source>
        <dbReference type="SAM" id="Phobius"/>
    </source>
</evidence>
<proteinExistence type="predicted"/>
<organism evidence="2 3">
    <name type="scientific">Rickenella mellea</name>
    <dbReference type="NCBI Taxonomy" id="50990"/>
    <lineage>
        <taxon>Eukaryota</taxon>
        <taxon>Fungi</taxon>
        <taxon>Dikarya</taxon>
        <taxon>Basidiomycota</taxon>
        <taxon>Agaricomycotina</taxon>
        <taxon>Agaricomycetes</taxon>
        <taxon>Hymenochaetales</taxon>
        <taxon>Rickenellaceae</taxon>
        <taxon>Rickenella</taxon>
    </lineage>
</organism>
<evidence type="ECO:0000313" key="3">
    <source>
        <dbReference type="Proteomes" id="UP000294933"/>
    </source>
</evidence>
<feature type="transmembrane region" description="Helical" evidence="1">
    <location>
        <begin position="36"/>
        <end position="65"/>
    </location>
</feature>
<accession>A0A4Y7PQ08</accession>
<keyword evidence="1" id="KW-1133">Transmembrane helix</keyword>
<keyword evidence="1" id="KW-0472">Membrane</keyword>
<reference evidence="2 3" key="1">
    <citation type="submission" date="2018-06" db="EMBL/GenBank/DDBJ databases">
        <title>A transcriptomic atlas of mushroom development highlights an independent origin of complex multicellularity.</title>
        <authorList>
            <consortium name="DOE Joint Genome Institute"/>
            <person name="Krizsan K."/>
            <person name="Almasi E."/>
            <person name="Merenyi Z."/>
            <person name="Sahu N."/>
            <person name="Viragh M."/>
            <person name="Koszo T."/>
            <person name="Mondo S."/>
            <person name="Kiss B."/>
            <person name="Balint B."/>
            <person name="Kues U."/>
            <person name="Barry K."/>
            <person name="Hegedus J.C."/>
            <person name="Henrissat B."/>
            <person name="Johnson J."/>
            <person name="Lipzen A."/>
            <person name="Ohm R."/>
            <person name="Nagy I."/>
            <person name="Pangilinan J."/>
            <person name="Yan J."/>
            <person name="Xiong Y."/>
            <person name="Grigoriev I.V."/>
            <person name="Hibbett D.S."/>
            <person name="Nagy L.G."/>
        </authorList>
    </citation>
    <scope>NUCLEOTIDE SEQUENCE [LARGE SCALE GENOMIC DNA]</scope>
    <source>
        <strain evidence="2 3">SZMC22713</strain>
    </source>
</reference>
<keyword evidence="1" id="KW-0812">Transmembrane</keyword>
<protein>
    <submittedName>
        <fullName evidence="2">Uncharacterized protein</fullName>
    </submittedName>
</protein>
<name>A0A4Y7PQ08_9AGAM</name>
<dbReference type="VEuPathDB" id="FungiDB:BD410DRAFT_807413"/>
<feature type="transmembrane region" description="Helical" evidence="1">
    <location>
        <begin position="7"/>
        <end position="30"/>
    </location>
</feature>
<evidence type="ECO:0000313" key="2">
    <source>
        <dbReference type="EMBL" id="TDL17265.1"/>
    </source>
</evidence>
<gene>
    <name evidence="2" type="ORF">BD410DRAFT_807413</name>
</gene>
<dbReference type="EMBL" id="ML170224">
    <property type="protein sequence ID" value="TDL17265.1"/>
    <property type="molecule type" value="Genomic_DNA"/>
</dbReference>